<dbReference type="InterPro" id="IPR029062">
    <property type="entry name" value="Class_I_gatase-like"/>
</dbReference>
<dbReference type="InParanoid" id="Q028M8"/>
<dbReference type="PROSITE" id="PS52035">
    <property type="entry name" value="PEPTIDASE_M14"/>
    <property type="match status" value="1"/>
</dbReference>
<dbReference type="SUPFAM" id="SSF52317">
    <property type="entry name" value="Class I glutamine amidotransferase-like"/>
    <property type="match status" value="1"/>
</dbReference>
<dbReference type="eggNOG" id="COG2866">
    <property type="taxonomic scope" value="Bacteria"/>
</dbReference>
<dbReference type="PANTHER" id="PTHR11705">
    <property type="entry name" value="PROTEASE FAMILY M14 CARBOXYPEPTIDASE A,B"/>
    <property type="match status" value="1"/>
</dbReference>
<dbReference type="KEGG" id="sus:Acid_1533"/>
<dbReference type="GO" id="GO:0008270">
    <property type="term" value="F:zinc ion binding"/>
    <property type="evidence" value="ECO:0007669"/>
    <property type="project" value="InterPro"/>
</dbReference>
<feature type="chain" id="PRO_5005692485" evidence="9">
    <location>
        <begin position="20"/>
        <end position="894"/>
    </location>
</feature>
<feature type="region of interest" description="Disordered" evidence="8">
    <location>
        <begin position="729"/>
        <end position="750"/>
    </location>
</feature>
<dbReference type="HOGENOM" id="CLU_323582_0_0_0"/>
<dbReference type="Gene3D" id="3.40.50.880">
    <property type="match status" value="1"/>
</dbReference>
<keyword evidence="6" id="KW-0482">Metalloprotease</keyword>
<keyword evidence="11" id="KW-0121">Carboxypeptidase</keyword>
<gene>
    <name evidence="11" type="ordered locus">Acid_1533</name>
</gene>
<dbReference type="PANTHER" id="PTHR11705:SF143">
    <property type="entry name" value="SLL0236 PROTEIN"/>
    <property type="match status" value="1"/>
</dbReference>
<dbReference type="Gene3D" id="3.40.630.10">
    <property type="entry name" value="Zn peptidases"/>
    <property type="match status" value="1"/>
</dbReference>
<evidence type="ECO:0000256" key="9">
    <source>
        <dbReference type="SAM" id="SignalP"/>
    </source>
</evidence>
<evidence type="ECO:0000259" key="10">
    <source>
        <dbReference type="PROSITE" id="PS52035"/>
    </source>
</evidence>
<keyword evidence="9" id="KW-0732">Signal</keyword>
<keyword evidence="5" id="KW-0862">Zinc</keyword>
<keyword evidence="3" id="KW-0645">Protease</keyword>
<feature type="domain" description="Peptidase M14" evidence="10">
    <location>
        <begin position="49"/>
        <end position="382"/>
    </location>
</feature>
<evidence type="ECO:0000256" key="6">
    <source>
        <dbReference type="ARBA" id="ARBA00023049"/>
    </source>
</evidence>
<dbReference type="GO" id="GO:0005615">
    <property type="term" value="C:extracellular space"/>
    <property type="evidence" value="ECO:0007669"/>
    <property type="project" value="TreeGrafter"/>
</dbReference>
<sequence precursor="true">MLKATISFAAVVFLAPAYAQKGYEFWPGITYDANIPTLRKVLGYDPGDKVTSHAGIVQYMNALAGAAPTRMKVFEYGESWEGRKLIYAAIGSEANIRKLGETKSGIQRLADPRKTTEAEARKLIAGLPAVVWLSYGVHGNEISSPEAALLTAWHLLAARHDKLVDDVLEKVVVLIDPIQNPDGRDRFVNYFEQTRGLAPDASPLAAEHNEPWPGGRANHYLFDLNRDWIGLTQPEIASQVKMLREWLPLVYVDLHEMSGESTYFFTPESDPYNPNLTPNLRQSLTLFGKNNAKWFDKYGFDYFTREQYDAFYPGYGASWPLYYGALAMTYEQASVRGLALRRADDTLLTYRDTVRHHFVASISTLETAAANREKLLTDFYRYRATAVEEGRQEAIKEYLLPRRRDGAATDKLAGILMEHGIEVNRATAPFRAGGKEYATGTYVVPMAQPSKRLIRTLLDTDTKMDDKFVAAEESRRRLKQRTEIYDVTAWSLPLLFNVECVASGEVSAGAFEAAKPARIAPGEVHGNRASVAYLVPWGSQAAGRLLTAALRQDLKIDSSDKPFAQNGINFPAGSLILKAAINPADLGDRMTRMARETGAEVYAANSGWVDDGVNFGSRWVVPIKRPAIAIAWDTPTQSASAGATRFILERQYGYPVTPIRTAQLAGADLSKFQVLILPSGGNYAAVLGEGGVERVKNWVAAGGTIVALGDSVGFLAKAELMEIAQENALGDGEEKKGDKEKDEKADGRVPGTTIASEAEFDKLTRANMELPDSVPGAIARVKIRSDYWLTAGAADSVYTMVEGRAIFAPLKADKGINAAYYDAADKLLASGHLWAENKKQMAFKPVVVSGTSGRGIVVGFTQDPSFRAITDGMNLLFLNAVFRGPAHARGAATE</sequence>
<comment type="similarity">
    <text evidence="2 7">Belongs to the peptidase M14 family.</text>
</comment>
<dbReference type="GO" id="GO:0006508">
    <property type="term" value="P:proteolysis"/>
    <property type="evidence" value="ECO:0007669"/>
    <property type="project" value="UniProtKB-KW"/>
</dbReference>
<feature type="signal peptide" evidence="9">
    <location>
        <begin position="1"/>
        <end position="19"/>
    </location>
</feature>
<evidence type="ECO:0000256" key="2">
    <source>
        <dbReference type="ARBA" id="ARBA00005988"/>
    </source>
</evidence>
<proteinExistence type="inferred from homology"/>
<dbReference type="STRING" id="234267.Acid_1533"/>
<name>Q028M8_SOLUE</name>
<evidence type="ECO:0000256" key="7">
    <source>
        <dbReference type="PROSITE-ProRule" id="PRU01379"/>
    </source>
</evidence>
<reference evidence="11" key="1">
    <citation type="submission" date="2006-10" db="EMBL/GenBank/DDBJ databases">
        <title>Complete sequence of Solibacter usitatus Ellin6076.</title>
        <authorList>
            <consortium name="US DOE Joint Genome Institute"/>
            <person name="Copeland A."/>
            <person name="Lucas S."/>
            <person name="Lapidus A."/>
            <person name="Barry K."/>
            <person name="Detter J.C."/>
            <person name="Glavina del Rio T."/>
            <person name="Hammon N."/>
            <person name="Israni S."/>
            <person name="Dalin E."/>
            <person name="Tice H."/>
            <person name="Pitluck S."/>
            <person name="Thompson L.S."/>
            <person name="Brettin T."/>
            <person name="Bruce D."/>
            <person name="Han C."/>
            <person name="Tapia R."/>
            <person name="Gilna P."/>
            <person name="Schmutz J."/>
            <person name="Larimer F."/>
            <person name="Land M."/>
            <person name="Hauser L."/>
            <person name="Kyrpides N."/>
            <person name="Mikhailova N."/>
            <person name="Janssen P.H."/>
            <person name="Kuske C.R."/>
            <person name="Richardson P."/>
        </authorList>
    </citation>
    <scope>NUCLEOTIDE SEQUENCE</scope>
    <source>
        <strain evidence="11">Ellin6076</strain>
    </source>
</reference>
<dbReference type="AlphaFoldDB" id="Q028M8"/>
<dbReference type="OrthoDB" id="9758209at2"/>
<dbReference type="SUPFAM" id="SSF53187">
    <property type="entry name" value="Zn-dependent exopeptidases"/>
    <property type="match status" value="1"/>
</dbReference>
<organism evidence="11">
    <name type="scientific">Solibacter usitatus (strain Ellin6076)</name>
    <dbReference type="NCBI Taxonomy" id="234267"/>
    <lineage>
        <taxon>Bacteria</taxon>
        <taxon>Pseudomonadati</taxon>
        <taxon>Acidobacteriota</taxon>
        <taxon>Terriglobia</taxon>
        <taxon>Bryobacterales</taxon>
        <taxon>Solibacteraceae</taxon>
        <taxon>Candidatus Solibacter</taxon>
    </lineage>
</organism>
<dbReference type="GO" id="GO:0004181">
    <property type="term" value="F:metallocarboxypeptidase activity"/>
    <property type="evidence" value="ECO:0007669"/>
    <property type="project" value="InterPro"/>
</dbReference>
<dbReference type="Pfam" id="PF00246">
    <property type="entry name" value="Peptidase_M14"/>
    <property type="match status" value="1"/>
</dbReference>
<protein>
    <submittedName>
        <fullName evidence="11">Peptidase M14, carboxypeptidase A</fullName>
    </submittedName>
</protein>
<dbReference type="CDD" id="cd03143">
    <property type="entry name" value="A4_beta-galactosidase_middle_domain"/>
    <property type="match status" value="1"/>
</dbReference>
<evidence type="ECO:0000256" key="1">
    <source>
        <dbReference type="ARBA" id="ARBA00001947"/>
    </source>
</evidence>
<feature type="compositionally biased region" description="Basic and acidic residues" evidence="8">
    <location>
        <begin position="732"/>
        <end position="747"/>
    </location>
</feature>
<keyword evidence="4" id="KW-0378">Hydrolase</keyword>
<comment type="cofactor">
    <cofactor evidence="1">
        <name>Zn(2+)</name>
        <dbReference type="ChEBI" id="CHEBI:29105"/>
    </cofactor>
</comment>
<accession>Q028M8</accession>
<comment type="caution">
    <text evidence="7">Lacks conserved residue(s) required for the propagation of feature annotation.</text>
</comment>
<dbReference type="EMBL" id="CP000473">
    <property type="protein sequence ID" value="ABJ82524.1"/>
    <property type="molecule type" value="Genomic_DNA"/>
</dbReference>
<dbReference type="SMART" id="SM00631">
    <property type="entry name" value="Zn_pept"/>
    <property type="match status" value="1"/>
</dbReference>
<evidence type="ECO:0000256" key="3">
    <source>
        <dbReference type="ARBA" id="ARBA00022670"/>
    </source>
</evidence>
<evidence type="ECO:0000313" key="11">
    <source>
        <dbReference type="EMBL" id="ABJ82524.1"/>
    </source>
</evidence>
<evidence type="ECO:0000256" key="5">
    <source>
        <dbReference type="ARBA" id="ARBA00022833"/>
    </source>
</evidence>
<evidence type="ECO:0000256" key="4">
    <source>
        <dbReference type="ARBA" id="ARBA00022801"/>
    </source>
</evidence>
<evidence type="ECO:0000256" key="8">
    <source>
        <dbReference type="SAM" id="MobiDB-lite"/>
    </source>
</evidence>
<dbReference type="CDD" id="cd06238">
    <property type="entry name" value="M14-like"/>
    <property type="match status" value="1"/>
</dbReference>
<dbReference type="InterPro" id="IPR000834">
    <property type="entry name" value="Peptidase_M14"/>
</dbReference>